<dbReference type="EMBL" id="BNAL01000043">
    <property type="protein sequence ID" value="GHG10610.1"/>
    <property type="molecule type" value="Genomic_DNA"/>
</dbReference>
<organism evidence="1 2">
    <name type="scientific">Deinococcus piscis</name>
    <dbReference type="NCBI Taxonomy" id="394230"/>
    <lineage>
        <taxon>Bacteria</taxon>
        <taxon>Thermotogati</taxon>
        <taxon>Deinococcota</taxon>
        <taxon>Deinococci</taxon>
        <taxon>Deinococcales</taxon>
        <taxon>Deinococcaceae</taxon>
        <taxon>Deinococcus</taxon>
    </lineage>
</organism>
<sequence>MIAAFTLGAAANAQAAEQVGPAFLGTKGDFLKSQFCEKYKCFPAGTIKLGNNDTEEYFMVVGFKTPEFGVEKFLVFFTKCETYEGCRGEWTRAGIRYAPTQESVNNRPFAKEFFGFVTGVSLKSANSGQIFNSGGCSTDIRGRNEYFRLDPIKVLSYGGASEETIVAYVNGGFSQASFGSRPESVRLVTATGESCY</sequence>
<name>A0ABQ3KBE0_9DEIO</name>
<protein>
    <submittedName>
        <fullName evidence="1">Uncharacterized protein</fullName>
    </submittedName>
</protein>
<accession>A0ABQ3KBE0</accession>
<gene>
    <name evidence="1" type="ORF">GCM10017783_23790</name>
</gene>
<proteinExistence type="predicted"/>
<dbReference type="Proteomes" id="UP000632154">
    <property type="component" value="Unassembled WGS sequence"/>
</dbReference>
<evidence type="ECO:0000313" key="1">
    <source>
        <dbReference type="EMBL" id="GHG10610.1"/>
    </source>
</evidence>
<reference evidence="2" key="1">
    <citation type="journal article" date="2019" name="Int. J. Syst. Evol. Microbiol.">
        <title>The Global Catalogue of Microorganisms (GCM) 10K type strain sequencing project: providing services to taxonomists for standard genome sequencing and annotation.</title>
        <authorList>
            <consortium name="The Broad Institute Genomics Platform"/>
            <consortium name="The Broad Institute Genome Sequencing Center for Infectious Disease"/>
            <person name="Wu L."/>
            <person name="Ma J."/>
        </authorList>
    </citation>
    <scope>NUCLEOTIDE SEQUENCE [LARGE SCALE GENOMIC DNA]</scope>
    <source>
        <strain evidence="2">CGMCC 1.18439</strain>
    </source>
</reference>
<evidence type="ECO:0000313" key="2">
    <source>
        <dbReference type="Proteomes" id="UP000632154"/>
    </source>
</evidence>
<comment type="caution">
    <text evidence="1">The sequence shown here is derived from an EMBL/GenBank/DDBJ whole genome shotgun (WGS) entry which is preliminary data.</text>
</comment>
<keyword evidence="2" id="KW-1185">Reference proteome</keyword>